<accession>A0A653CXJ6</accession>
<gene>
    <name evidence="2" type="ORF">CALMAC_LOCUS12590</name>
</gene>
<dbReference type="InterPro" id="IPR052760">
    <property type="entry name" value="Mitochondrial_malonyltrans"/>
</dbReference>
<evidence type="ECO:0000313" key="3">
    <source>
        <dbReference type="Proteomes" id="UP000410492"/>
    </source>
</evidence>
<dbReference type="GO" id="GO:0016740">
    <property type="term" value="F:transferase activity"/>
    <property type="evidence" value="ECO:0007669"/>
    <property type="project" value="InterPro"/>
</dbReference>
<dbReference type="InterPro" id="IPR001227">
    <property type="entry name" value="Ac_transferase_dom_sf"/>
</dbReference>
<dbReference type="PANTHER" id="PTHR47170">
    <property type="entry name" value="MALONYL-COA ACP TRANSACYLASE, ACP-BINDING"/>
    <property type="match status" value="1"/>
</dbReference>
<feature type="domain" description="Malonyl-CoA:ACP transacylase (MAT)" evidence="1">
    <location>
        <begin position="98"/>
        <end position="394"/>
    </location>
</feature>
<dbReference type="EMBL" id="CAACVG010009206">
    <property type="protein sequence ID" value="VEN52463.1"/>
    <property type="molecule type" value="Genomic_DNA"/>
</dbReference>
<dbReference type="OrthoDB" id="6581954at2759"/>
<dbReference type="SMART" id="SM00827">
    <property type="entry name" value="PKS_AT"/>
    <property type="match status" value="1"/>
</dbReference>
<name>A0A653CXJ6_CALMS</name>
<evidence type="ECO:0000313" key="2">
    <source>
        <dbReference type="EMBL" id="VEN52463.1"/>
    </source>
</evidence>
<dbReference type="Gene3D" id="3.40.366.10">
    <property type="entry name" value="Malonyl-Coenzyme A Acyl Carrier Protein, domain 2"/>
    <property type="match status" value="4"/>
</dbReference>
<dbReference type="AlphaFoldDB" id="A0A653CXJ6"/>
<keyword evidence="3" id="KW-1185">Reference proteome</keyword>
<evidence type="ECO:0000259" key="1">
    <source>
        <dbReference type="SMART" id="SM00827"/>
    </source>
</evidence>
<dbReference type="Proteomes" id="UP000410492">
    <property type="component" value="Unassembled WGS sequence"/>
</dbReference>
<reference evidence="2 3" key="1">
    <citation type="submission" date="2019-01" db="EMBL/GenBank/DDBJ databases">
        <authorList>
            <person name="Sayadi A."/>
        </authorList>
    </citation>
    <scope>NUCLEOTIDE SEQUENCE [LARGE SCALE GENOMIC DNA]</scope>
</reference>
<dbReference type="UniPathway" id="UPA00094"/>
<dbReference type="Pfam" id="PF00698">
    <property type="entry name" value="Acyl_transf_1"/>
    <property type="match status" value="2"/>
</dbReference>
<dbReference type="InterPro" id="IPR014043">
    <property type="entry name" value="Acyl_transferase_dom"/>
</dbReference>
<organism evidence="2 3">
    <name type="scientific">Callosobruchus maculatus</name>
    <name type="common">Southern cowpea weevil</name>
    <name type="synonym">Pulse bruchid</name>
    <dbReference type="NCBI Taxonomy" id="64391"/>
    <lineage>
        <taxon>Eukaryota</taxon>
        <taxon>Metazoa</taxon>
        <taxon>Ecdysozoa</taxon>
        <taxon>Arthropoda</taxon>
        <taxon>Hexapoda</taxon>
        <taxon>Insecta</taxon>
        <taxon>Pterygota</taxon>
        <taxon>Neoptera</taxon>
        <taxon>Endopterygota</taxon>
        <taxon>Coleoptera</taxon>
        <taxon>Polyphaga</taxon>
        <taxon>Cucujiformia</taxon>
        <taxon>Chrysomeloidea</taxon>
        <taxon>Chrysomelidae</taxon>
        <taxon>Bruchinae</taxon>
        <taxon>Bruchini</taxon>
        <taxon>Callosobruchus</taxon>
    </lineage>
</organism>
<dbReference type="SUPFAM" id="SSF52151">
    <property type="entry name" value="FabD/lysophospholipase-like"/>
    <property type="match status" value="2"/>
</dbReference>
<sequence>MDFKNIFNTILRQTVSYRTISTSTNRRISASSAHLCTKDCDKKESPLKKLLDDSASFQDVPVSKQQWVTLPYPEGTKIERPEIDRKPKVDPRDTSIILFPGQGTQYVGMAKGLLKFPIVKDLFELANYILKYDLLKLCLEGPKKKLDETKYCQPAVLVTSLAAIERLKEERPNAIENCVATAGFSLGELTALIFSGAIEFERVIYGPDSKLKYACLKAKEWALDKGDPLPECKIASYLSPNSKVVAGSESALDFLEKNYKEFHIRRVMRLPVSGAFHSEIMRPAMETFKRALAKTEISEPAVTVYSNVDGKRYRNADHIRRQLPKQIMSSVKWEQFLHYVYSRDPSEHFPRTFEVGPGTSLKAMLKQVNARAWEECYSIEVSFIFNCWWCVLKCCHAKLLEDEAKYLRNLSQNIFNTILRQTVSYRTISTSTNRRISASSAHLCSKDCDKKESPLKKLLDDSASFQDVPASKQQWVTLPYPEGTKIERPEIDRKPKVDPRDTSIILFPGQGTQYVGMAKGLLKFPIVKDLFELANYILKYDLLKLCLEGPKKKLDETKYCQPAVLVTSLAAIERLKEERPNAIENCVATAGFSLGELTALIFAGAIEFERVIYGPDSKLKYACLKAKEWALDKGDPLPECKIASYLSPNSKVVAGSESALDFLEKNYKEFHIRRVMRLPVSGAFHSEIMRPAMETFKRALAKTEISEPAVTVYSNVDGKRYRNADHIRRQLPKQIMSSVKWEQFLHYVYSRDPSEHFPRTFEVGPGTSLKAMLKQVNARAWEECYSIEG</sequence>
<dbReference type="InterPro" id="IPR016036">
    <property type="entry name" value="Malonyl_transacylase_ACP-bd"/>
</dbReference>
<dbReference type="SUPFAM" id="SSF55048">
    <property type="entry name" value="Probable ACP-binding domain of malonyl-CoA ACP transacylase"/>
    <property type="match status" value="2"/>
</dbReference>
<protein>
    <recommendedName>
        <fullName evidence="1">Malonyl-CoA:ACP transacylase (MAT) domain-containing protein</fullName>
    </recommendedName>
</protein>
<dbReference type="PANTHER" id="PTHR47170:SF2">
    <property type="entry name" value="MALONYL-COA:ACP TRANSACYLASE (MAT) DOMAIN-CONTAINING PROTEIN"/>
    <property type="match status" value="1"/>
</dbReference>
<dbReference type="GO" id="GO:0006633">
    <property type="term" value="P:fatty acid biosynthetic process"/>
    <property type="evidence" value="ECO:0007669"/>
    <property type="project" value="UniProtKB-UniPathway"/>
</dbReference>
<dbReference type="InterPro" id="IPR016035">
    <property type="entry name" value="Acyl_Trfase/lysoPLipase"/>
</dbReference>
<proteinExistence type="predicted"/>